<dbReference type="SUPFAM" id="SSF53623">
    <property type="entry name" value="MurD-like peptide ligases, catalytic domain"/>
    <property type="match status" value="1"/>
</dbReference>
<reference evidence="15 16" key="1">
    <citation type="submission" date="2019-02" db="EMBL/GenBank/DDBJ databases">
        <title>Aquabacterium sp. strain KMB7.</title>
        <authorList>
            <person name="Chen W.-M."/>
        </authorList>
    </citation>
    <scope>NUCLEOTIDE SEQUENCE [LARGE SCALE GENOMIC DNA]</scope>
    <source>
        <strain evidence="15 16">KMB7</strain>
    </source>
</reference>
<evidence type="ECO:0000256" key="6">
    <source>
        <dbReference type="ARBA" id="ARBA00022036"/>
    </source>
</evidence>
<dbReference type="GO" id="GO:0046872">
    <property type="term" value="F:metal ion binding"/>
    <property type="evidence" value="ECO:0007669"/>
    <property type="project" value="InterPro"/>
</dbReference>
<evidence type="ECO:0000256" key="10">
    <source>
        <dbReference type="ARBA" id="ARBA00031353"/>
    </source>
</evidence>
<evidence type="ECO:0000256" key="8">
    <source>
        <dbReference type="ARBA" id="ARBA00022741"/>
    </source>
</evidence>
<dbReference type="NCBIfam" id="TIGR02068">
    <property type="entry name" value="cya_phycin_syn"/>
    <property type="match status" value="1"/>
</dbReference>
<dbReference type="SUPFAM" id="SSF56059">
    <property type="entry name" value="Glutathione synthetase ATP-binding domain-like"/>
    <property type="match status" value="1"/>
</dbReference>
<dbReference type="SUPFAM" id="SSF53244">
    <property type="entry name" value="MurD-like peptide ligases, peptide-binding domain"/>
    <property type="match status" value="1"/>
</dbReference>
<dbReference type="InterPro" id="IPR013221">
    <property type="entry name" value="Mur_ligase_cen"/>
</dbReference>
<dbReference type="Gene3D" id="3.40.1190.10">
    <property type="entry name" value="Mur-like, catalytic domain"/>
    <property type="match status" value="1"/>
</dbReference>
<evidence type="ECO:0000313" key="15">
    <source>
        <dbReference type="EMBL" id="TBO30373.1"/>
    </source>
</evidence>
<evidence type="ECO:0000256" key="3">
    <source>
        <dbReference type="ARBA" id="ARBA00011738"/>
    </source>
</evidence>
<evidence type="ECO:0000259" key="14">
    <source>
        <dbReference type="PROSITE" id="PS50975"/>
    </source>
</evidence>
<keyword evidence="16" id="KW-1185">Reference proteome</keyword>
<dbReference type="InterPro" id="IPR005479">
    <property type="entry name" value="CPAse_ATP-bd"/>
</dbReference>
<protein>
    <recommendedName>
        <fullName evidence="6">Cyanophycin synthetase</fullName>
        <ecNumber evidence="5">6.3.2.29</ecNumber>
        <ecNumber evidence="4">6.3.2.30</ecNumber>
    </recommendedName>
    <alternativeName>
        <fullName evidence="10">Cyanophycin synthase</fullName>
    </alternativeName>
</protein>
<evidence type="ECO:0000256" key="9">
    <source>
        <dbReference type="ARBA" id="ARBA00022840"/>
    </source>
</evidence>
<dbReference type="InterPro" id="IPR036615">
    <property type="entry name" value="Mur_ligase_C_dom_sf"/>
</dbReference>
<keyword evidence="8 13" id="KW-0547">Nucleotide-binding</keyword>
<dbReference type="Pfam" id="PF02786">
    <property type="entry name" value="CPSase_L_D2"/>
    <property type="match status" value="1"/>
</dbReference>
<evidence type="ECO:0000256" key="5">
    <source>
        <dbReference type="ARBA" id="ARBA00013005"/>
    </source>
</evidence>
<comment type="function">
    <text evidence="1">Catalyzes the ATP-dependent polymerization of arginine and aspartate to multi-L-arginyl-poly-L-aspartic acid (cyanophycin; a water-insoluble reserve polymer).</text>
</comment>
<evidence type="ECO:0000313" key="16">
    <source>
        <dbReference type="Proteomes" id="UP000292120"/>
    </source>
</evidence>
<accession>A0A4Q9GXN0</accession>
<evidence type="ECO:0000256" key="12">
    <source>
        <dbReference type="ARBA" id="ARBA00048425"/>
    </source>
</evidence>
<dbReference type="GO" id="GO:0071160">
    <property type="term" value="F:cyanophycin synthetase activity (L-aspartate-adding)"/>
    <property type="evidence" value="ECO:0007669"/>
    <property type="project" value="UniProtKB-EC"/>
</dbReference>
<dbReference type="NCBIfam" id="NF010623">
    <property type="entry name" value="PRK14016.1"/>
    <property type="match status" value="1"/>
</dbReference>
<gene>
    <name evidence="15" type="primary">cphA</name>
    <name evidence="15" type="ORF">EYS42_11825</name>
</gene>
<evidence type="ECO:0000256" key="11">
    <source>
        <dbReference type="ARBA" id="ARBA00048094"/>
    </source>
</evidence>
<evidence type="ECO:0000256" key="4">
    <source>
        <dbReference type="ARBA" id="ARBA00012968"/>
    </source>
</evidence>
<dbReference type="Gene3D" id="3.90.190.20">
    <property type="entry name" value="Mur ligase, C-terminal domain"/>
    <property type="match status" value="1"/>
</dbReference>
<dbReference type="InterPro" id="IPR004101">
    <property type="entry name" value="Mur_ligase_C"/>
</dbReference>
<evidence type="ECO:0000256" key="13">
    <source>
        <dbReference type="PROSITE-ProRule" id="PRU00409"/>
    </source>
</evidence>
<evidence type="ECO:0000256" key="2">
    <source>
        <dbReference type="ARBA" id="ARBA00009060"/>
    </source>
</evidence>
<sequence length="856" mass="91409">MDVSRIRALRGPNLWSRHTSIEAVVSCNDNERDVAQLPGFEARLRELFPALGPLRPAGRPDAISMAHVLETTALALQAQAGCPVTFSRTTQTVEEGTYQVVVEYSQEAVGRKAFALAEDLVGMAQQAGSFDIDTAIAELRDLDEDIRLGPSTGSIVDAAVARGIPYRRLTEGSLVQFGWGSKQRRIWAAEVDSTSAVAESIAQDKDLTKRLLASAGVPVPIGRPVTDVDDAWAVAQEIGLPVVVKPQDGNQGKGVTVNIVSREHLEIAYRVAEDIGQVMVEKYLPGSDYRLLVVGDKMVAAARRDPPHVIGDGAHTVRELVERVNADPRRGDGHATSLTKIRFDDIAVARLKVQGLTPESVPDKGQRVILRNNANLSTGGTATDVTDDVHPDVAARAVAAARTIGLDICGVDVLAESVHKPLEAQSGGIVEVNAAPGLRMHLSPSYGKGRQVGEAMIQHLYKAGDDGRIPVVAVTGTNGKTTTARLAAHLFAATGLRVGMTNTDGVYVNGRQIDSGDCSGPRSARNVLMHPDVDAAVFETARGGILREGLGFDRCQVAVVTNLGAGDHLGLNYITTVEDLAVLKRVIVMNVAETGYAVLNAADPLVAAMAPKCPGQVIFFAQDHHDPVLTAHRAQGKRTISVDGDHIVVSEGAWRETIALRDIPLTRGGRIGFQVDNAMAAIGAAWGCGLDWDAIRHGLRSFANDADNAPGRFNVMEFRGATVIADYGHNPDAMRALVQAVDALPAKRRSVVISGAGDRRDEDIREQTQILGAAFDDVVLYQDACQRGRADGEVLALLREGLQGASRTRQVDEITGEFKAIDLALERLQPGDLCLVLVDQVEEALAHLRARVAGTA</sequence>
<keyword evidence="9 13" id="KW-0067">ATP-binding</keyword>
<comment type="catalytic activity">
    <reaction evidence="11">
        <text>[L-4-(L-arginin-2-N-yl)aspartate](n)-L-aspartate + L-arginine + ATP = [L-4-(L-arginin-2-N-yl)aspartate](n+1) + ADP + phosphate + H(+)</text>
        <dbReference type="Rhea" id="RHEA:23888"/>
        <dbReference type="Rhea" id="RHEA-COMP:13732"/>
        <dbReference type="Rhea" id="RHEA-COMP:13733"/>
        <dbReference type="ChEBI" id="CHEBI:15378"/>
        <dbReference type="ChEBI" id="CHEBI:30616"/>
        <dbReference type="ChEBI" id="CHEBI:32682"/>
        <dbReference type="ChEBI" id="CHEBI:43474"/>
        <dbReference type="ChEBI" id="CHEBI:137986"/>
        <dbReference type="ChEBI" id="CHEBI:137990"/>
        <dbReference type="ChEBI" id="CHEBI:456216"/>
        <dbReference type="EC" id="6.3.2.30"/>
    </reaction>
</comment>
<dbReference type="Gene3D" id="3.30.470.20">
    <property type="entry name" value="ATP-grasp fold, B domain"/>
    <property type="match status" value="1"/>
</dbReference>
<dbReference type="GO" id="GO:0071161">
    <property type="term" value="F:cyanophycin synthetase activity (L-arginine-adding)"/>
    <property type="evidence" value="ECO:0007669"/>
    <property type="project" value="UniProtKB-EC"/>
</dbReference>
<name>A0A4Q9GXN0_9BURK</name>
<dbReference type="EC" id="6.3.2.30" evidence="4"/>
<comment type="caution">
    <text evidence="15">The sequence shown here is derived from an EMBL/GenBank/DDBJ whole genome shotgun (WGS) entry which is preliminary data.</text>
</comment>
<dbReference type="RefSeq" id="WP_130968364.1">
    <property type="nucleotide sequence ID" value="NZ_SIXI01000004.1"/>
</dbReference>
<dbReference type="Gene3D" id="3.30.1490.20">
    <property type="entry name" value="ATP-grasp fold, A domain"/>
    <property type="match status" value="1"/>
</dbReference>
<dbReference type="InterPro" id="IPR011761">
    <property type="entry name" value="ATP-grasp"/>
</dbReference>
<comment type="subunit">
    <text evidence="3">Homodimer.</text>
</comment>
<dbReference type="EMBL" id="SIXI01000004">
    <property type="protein sequence ID" value="TBO30373.1"/>
    <property type="molecule type" value="Genomic_DNA"/>
</dbReference>
<dbReference type="Proteomes" id="UP000292120">
    <property type="component" value="Unassembled WGS sequence"/>
</dbReference>
<dbReference type="Pfam" id="PF02875">
    <property type="entry name" value="Mur_ligase_C"/>
    <property type="match status" value="1"/>
</dbReference>
<dbReference type="AlphaFoldDB" id="A0A4Q9GXN0"/>
<dbReference type="Pfam" id="PF18921">
    <property type="entry name" value="Cyanophycin_syn"/>
    <property type="match status" value="1"/>
</dbReference>
<evidence type="ECO:0000256" key="7">
    <source>
        <dbReference type="ARBA" id="ARBA00022598"/>
    </source>
</evidence>
<dbReference type="PANTHER" id="PTHR23135:SF18">
    <property type="entry name" value="CYANOPHYCIN SYNTHETASE"/>
    <property type="match status" value="1"/>
</dbReference>
<dbReference type="InterPro" id="IPR011810">
    <property type="entry name" value="Cya_phycin_syn"/>
</dbReference>
<keyword evidence="7 15" id="KW-0436">Ligase</keyword>
<comment type="similarity">
    <text evidence="2">In the C-terminal section; belongs to the MurCDEF family.</text>
</comment>
<comment type="catalytic activity">
    <reaction evidence="12">
        <text>[L-4-(L-arginin-2-N-yl)aspartate](n) + L-aspartate + ATP = [L-4-(L-arginin-2-N-yl)aspartate](n)-L-aspartate + ADP + phosphate + H(+)</text>
        <dbReference type="Rhea" id="RHEA:13277"/>
        <dbReference type="Rhea" id="RHEA-COMP:13728"/>
        <dbReference type="Rhea" id="RHEA-COMP:13733"/>
        <dbReference type="ChEBI" id="CHEBI:15378"/>
        <dbReference type="ChEBI" id="CHEBI:29991"/>
        <dbReference type="ChEBI" id="CHEBI:30616"/>
        <dbReference type="ChEBI" id="CHEBI:43474"/>
        <dbReference type="ChEBI" id="CHEBI:137986"/>
        <dbReference type="ChEBI" id="CHEBI:137990"/>
        <dbReference type="ChEBI" id="CHEBI:456216"/>
        <dbReference type="EC" id="6.3.2.29"/>
    </reaction>
</comment>
<dbReference type="InterPro" id="IPR013815">
    <property type="entry name" value="ATP_grasp_subdomain_1"/>
</dbReference>
<proteinExistence type="inferred from homology"/>
<dbReference type="PROSITE" id="PS50975">
    <property type="entry name" value="ATP_GRASP"/>
    <property type="match status" value="1"/>
</dbReference>
<dbReference type="Pfam" id="PF08245">
    <property type="entry name" value="Mur_ligase_M"/>
    <property type="match status" value="1"/>
</dbReference>
<evidence type="ECO:0000256" key="1">
    <source>
        <dbReference type="ARBA" id="ARBA00003184"/>
    </source>
</evidence>
<dbReference type="OrthoDB" id="9803907at2"/>
<dbReference type="PANTHER" id="PTHR23135">
    <property type="entry name" value="MUR LIGASE FAMILY MEMBER"/>
    <property type="match status" value="1"/>
</dbReference>
<dbReference type="InterPro" id="IPR036565">
    <property type="entry name" value="Mur-like_cat_sf"/>
</dbReference>
<dbReference type="InterPro" id="IPR044019">
    <property type="entry name" value="Cyanophycin_syn_N"/>
</dbReference>
<organism evidence="15 16">
    <name type="scientific">Aquabacterium lacunae</name>
    <dbReference type="NCBI Taxonomy" id="2528630"/>
    <lineage>
        <taxon>Bacteria</taxon>
        <taxon>Pseudomonadati</taxon>
        <taxon>Pseudomonadota</taxon>
        <taxon>Betaproteobacteria</taxon>
        <taxon>Burkholderiales</taxon>
        <taxon>Aquabacterium</taxon>
    </lineage>
</organism>
<feature type="domain" description="ATP-grasp" evidence="14">
    <location>
        <begin position="209"/>
        <end position="461"/>
    </location>
</feature>
<dbReference type="GO" id="GO:0005524">
    <property type="term" value="F:ATP binding"/>
    <property type="evidence" value="ECO:0007669"/>
    <property type="project" value="UniProtKB-UniRule"/>
</dbReference>
<dbReference type="EC" id="6.3.2.29" evidence="5"/>